<organism evidence="9 10">
    <name type="scientific">Lentinus tigrinus ALCF2SS1-6</name>
    <dbReference type="NCBI Taxonomy" id="1328759"/>
    <lineage>
        <taxon>Eukaryota</taxon>
        <taxon>Fungi</taxon>
        <taxon>Dikarya</taxon>
        <taxon>Basidiomycota</taxon>
        <taxon>Agaricomycotina</taxon>
        <taxon>Agaricomycetes</taxon>
        <taxon>Polyporales</taxon>
        <taxon>Polyporaceae</taxon>
        <taxon>Lentinus</taxon>
    </lineage>
</organism>
<keyword evidence="7" id="KW-0732">Signal</keyword>
<dbReference type="PROSITE" id="PS51767">
    <property type="entry name" value="PEPTIDASE_A1"/>
    <property type="match status" value="1"/>
</dbReference>
<feature type="compositionally biased region" description="Low complexity" evidence="6">
    <location>
        <begin position="137"/>
        <end position="164"/>
    </location>
</feature>
<evidence type="ECO:0000256" key="7">
    <source>
        <dbReference type="SAM" id="SignalP"/>
    </source>
</evidence>
<evidence type="ECO:0000313" key="10">
    <source>
        <dbReference type="Proteomes" id="UP000313359"/>
    </source>
</evidence>
<dbReference type="Proteomes" id="UP000313359">
    <property type="component" value="Unassembled WGS sequence"/>
</dbReference>
<dbReference type="PROSITE" id="PS00141">
    <property type="entry name" value="ASP_PROTEASE"/>
    <property type="match status" value="1"/>
</dbReference>
<evidence type="ECO:0000256" key="3">
    <source>
        <dbReference type="PIRSR" id="PIRSR601461-1"/>
    </source>
</evidence>
<protein>
    <submittedName>
        <fullName evidence="9">Acid protease</fullName>
    </submittedName>
</protein>
<dbReference type="FunFam" id="2.40.70.10:FF:000008">
    <property type="entry name" value="Cathepsin D"/>
    <property type="match status" value="1"/>
</dbReference>
<gene>
    <name evidence="9" type="ORF">L227DRAFT_604705</name>
</gene>
<keyword evidence="2 5" id="KW-0064">Aspartyl protease</keyword>
<feature type="domain" description="Peptidase A1" evidence="8">
    <location>
        <begin position="109"/>
        <end position="417"/>
    </location>
</feature>
<name>A0A5C2RPZ2_9APHY</name>
<feature type="disulfide bond" evidence="4">
    <location>
        <begin position="140"/>
        <end position="145"/>
    </location>
</feature>
<dbReference type="GO" id="GO:0006508">
    <property type="term" value="P:proteolysis"/>
    <property type="evidence" value="ECO:0007669"/>
    <property type="project" value="UniProtKB-KW"/>
</dbReference>
<evidence type="ECO:0000256" key="1">
    <source>
        <dbReference type="ARBA" id="ARBA00007447"/>
    </source>
</evidence>
<dbReference type="CDD" id="cd05471">
    <property type="entry name" value="pepsin_like"/>
    <property type="match status" value="1"/>
</dbReference>
<dbReference type="PANTHER" id="PTHR47966">
    <property type="entry name" value="BETA-SITE APP-CLEAVING ENZYME, ISOFORM A-RELATED"/>
    <property type="match status" value="1"/>
</dbReference>
<dbReference type="InterPro" id="IPR021109">
    <property type="entry name" value="Peptidase_aspartic_dom_sf"/>
</dbReference>
<dbReference type="SUPFAM" id="SSF50630">
    <property type="entry name" value="Acid proteases"/>
    <property type="match status" value="1"/>
</dbReference>
<dbReference type="Gene3D" id="2.40.70.10">
    <property type="entry name" value="Acid Proteases"/>
    <property type="match status" value="2"/>
</dbReference>
<dbReference type="Pfam" id="PF00026">
    <property type="entry name" value="Asp"/>
    <property type="match status" value="1"/>
</dbReference>
<keyword evidence="4" id="KW-1015">Disulfide bond</keyword>
<dbReference type="AlphaFoldDB" id="A0A5C2RPZ2"/>
<proteinExistence type="inferred from homology"/>
<sequence>MFCKATLLTVALGLMASASPITTKQGVRIPLGKRATLQNEDGTFNYEKAVIQTVNTINKHRANLINLEKNVGAHVFKEGAFIKELATLPASLAKRQSESLTDEEDDLEWAGTISIGTPGQKFLIDFDTGSSDLWVPSSSCTSSTCKSKSRYTASSSSTSSKKTGSFSIEYGDGSTVSGPVYTDTVTVAGVSVTKQSFSPVTTLSSSFNGDPIDGILGLAYPAISNLNANPFFNTAIQQGVVDEGVFGFKLASSGSELYLGGANDELYSGEIEYHDVDTSTGFWQITGAKAYVGSKAVVSNFETIIDSGTTIMYGPPSAVKTFYKAISGSGVYDSSEGYYYYPCDSPPSVSFSWGGQKWAITEENFSLGETETGSGKCVGALAGQDIGLGSNVWLLGDSFMKNVYTAFSFDEDAVGFAALA</sequence>
<dbReference type="GO" id="GO:0004190">
    <property type="term" value="F:aspartic-type endopeptidase activity"/>
    <property type="evidence" value="ECO:0007669"/>
    <property type="project" value="UniProtKB-KW"/>
</dbReference>
<accession>A0A5C2RPZ2</accession>
<feature type="active site" evidence="3">
    <location>
        <position position="127"/>
    </location>
</feature>
<evidence type="ECO:0000256" key="4">
    <source>
        <dbReference type="PIRSR" id="PIRSR601461-2"/>
    </source>
</evidence>
<evidence type="ECO:0000256" key="6">
    <source>
        <dbReference type="SAM" id="MobiDB-lite"/>
    </source>
</evidence>
<dbReference type="InterPro" id="IPR001461">
    <property type="entry name" value="Aspartic_peptidase_A1"/>
</dbReference>
<dbReference type="PRINTS" id="PR00792">
    <property type="entry name" value="PEPSIN"/>
</dbReference>
<keyword evidence="10" id="KW-1185">Reference proteome</keyword>
<dbReference type="InterPro" id="IPR001969">
    <property type="entry name" value="Aspartic_peptidase_AS"/>
</dbReference>
<feature type="region of interest" description="Disordered" evidence="6">
    <location>
        <begin position="136"/>
        <end position="164"/>
    </location>
</feature>
<dbReference type="EMBL" id="ML122327">
    <property type="protein sequence ID" value="RPD53201.1"/>
    <property type="molecule type" value="Genomic_DNA"/>
</dbReference>
<evidence type="ECO:0000256" key="5">
    <source>
        <dbReference type="RuleBase" id="RU000454"/>
    </source>
</evidence>
<feature type="signal peptide" evidence="7">
    <location>
        <begin position="1"/>
        <end position="18"/>
    </location>
</feature>
<comment type="similarity">
    <text evidence="1 5">Belongs to the peptidase A1 family.</text>
</comment>
<evidence type="ECO:0000256" key="2">
    <source>
        <dbReference type="ARBA" id="ARBA00022750"/>
    </source>
</evidence>
<keyword evidence="5 9" id="KW-0645">Protease</keyword>
<evidence type="ECO:0000313" key="9">
    <source>
        <dbReference type="EMBL" id="RPD53201.1"/>
    </source>
</evidence>
<dbReference type="InterPro" id="IPR034164">
    <property type="entry name" value="Pepsin-like_dom"/>
</dbReference>
<evidence type="ECO:0000259" key="8">
    <source>
        <dbReference type="PROSITE" id="PS51767"/>
    </source>
</evidence>
<dbReference type="InterPro" id="IPR033121">
    <property type="entry name" value="PEPTIDASE_A1"/>
</dbReference>
<keyword evidence="5" id="KW-0378">Hydrolase</keyword>
<dbReference type="PANTHER" id="PTHR47966:SF51">
    <property type="entry name" value="BETA-SITE APP-CLEAVING ENZYME, ISOFORM A-RELATED"/>
    <property type="match status" value="1"/>
</dbReference>
<dbReference type="OrthoDB" id="15189at2759"/>
<reference evidence="9" key="1">
    <citation type="journal article" date="2018" name="Genome Biol. Evol.">
        <title>Genomics and development of Lentinus tigrinus, a white-rot wood-decaying mushroom with dimorphic fruiting bodies.</title>
        <authorList>
            <person name="Wu B."/>
            <person name="Xu Z."/>
            <person name="Knudson A."/>
            <person name="Carlson A."/>
            <person name="Chen N."/>
            <person name="Kovaka S."/>
            <person name="LaButti K."/>
            <person name="Lipzen A."/>
            <person name="Pennachio C."/>
            <person name="Riley R."/>
            <person name="Schakwitz W."/>
            <person name="Umezawa K."/>
            <person name="Ohm R.A."/>
            <person name="Grigoriev I.V."/>
            <person name="Nagy L.G."/>
            <person name="Gibbons J."/>
            <person name="Hibbett D."/>
        </authorList>
    </citation>
    <scope>NUCLEOTIDE SEQUENCE [LARGE SCALE GENOMIC DNA]</scope>
    <source>
        <strain evidence="9">ALCF2SS1-6</strain>
    </source>
</reference>
<feature type="active site" evidence="3">
    <location>
        <position position="306"/>
    </location>
</feature>
<dbReference type="STRING" id="1328759.A0A5C2RPZ2"/>
<feature type="chain" id="PRO_5022889386" evidence="7">
    <location>
        <begin position="19"/>
        <end position="420"/>
    </location>
</feature>